<dbReference type="Proteomes" id="UP000494252">
    <property type="component" value="Unassembled WGS sequence"/>
</dbReference>
<evidence type="ECO:0000313" key="1">
    <source>
        <dbReference type="EMBL" id="CAB3794646.1"/>
    </source>
</evidence>
<organism evidence="1 2">
    <name type="scientific">Paraburkholderia fynbosensis</name>
    <dbReference type="NCBI Taxonomy" id="1200993"/>
    <lineage>
        <taxon>Bacteria</taxon>
        <taxon>Pseudomonadati</taxon>
        <taxon>Pseudomonadota</taxon>
        <taxon>Betaproteobacteria</taxon>
        <taxon>Burkholderiales</taxon>
        <taxon>Burkholderiaceae</taxon>
        <taxon>Paraburkholderia</taxon>
    </lineage>
</organism>
<proteinExistence type="predicted"/>
<dbReference type="AlphaFoldDB" id="A0A6J5G9Q7"/>
<protein>
    <recommendedName>
        <fullName evidence="3">Helix-turn-helix domain-containing protein</fullName>
    </recommendedName>
</protein>
<dbReference type="EMBL" id="CADIKI010000010">
    <property type="protein sequence ID" value="CAB3794646.1"/>
    <property type="molecule type" value="Genomic_DNA"/>
</dbReference>
<reference evidence="1 2" key="1">
    <citation type="submission" date="2020-04" db="EMBL/GenBank/DDBJ databases">
        <authorList>
            <person name="De Canck E."/>
        </authorList>
    </citation>
    <scope>NUCLEOTIDE SEQUENCE [LARGE SCALE GENOMIC DNA]</scope>
    <source>
        <strain evidence="1 2">LMG 27177</strain>
    </source>
</reference>
<evidence type="ECO:0000313" key="2">
    <source>
        <dbReference type="Proteomes" id="UP000494252"/>
    </source>
</evidence>
<accession>A0A6J5G9Q7</accession>
<dbReference type="RefSeq" id="WP_175161791.1">
    <property type="nucleotide sequence ID" value="NZ_CADIKI010000010.1"/>
</dbReference>
<name>A0A6J5G9Q7_9BURK</name>
<evidence type="ECO:0008006" key="3">
    <source>
        <dbReference type="Google" id="ProtNLM"/>
    </source>
</evidence>
<sequence length="72" mass="8069">MTLVEAAEFLFVSRAHVKKLVESGRLIEVMPRNACRTPDIDVASGEMYKAELDTVRGAYLDSQTEDDDPMVH</sequence>
<gene>
    <name evidence="1" type="ORF">LMG27177_03697</name>
</gene>
<keyword evidence="2" id="KW-1185">Reference proteome</keyword>